<dbReference type="InterPro" id="IPR012816">
    <property type="entry name" value="NADAR"/>
</dbReference>
<protein>
    <recommendedName>
        <fullName evidence="1">NADAR domain-containing protein</fullName>
    </recommendedName>
</protein>
<dbReference type="Proteomes" id="UP000277463">
    <property type="component" value="Segment"/>
</dbReference>
<dbReference type="InterPro" id="IPR037238">
    <property type="entry name" value="YbiA-like_sf"/>
</dbReference>
<reference evidence="3" key="1">
    <citation type="submission" date="2018-10" db="EMBL/GenBank/DDBJ databases">
        <title>Complete genome sequence of Proteus mirabilis phage Mydo.</title>
        <authorList>
            <person name="Jones B.T."/>
            <person name="Lessor L."/>
            <person name="Newkirk H.N."/>
            <person name="O'Leary C.J."/>
            <person name="Liu M."/>
        </authorList>
    </citation>
    <scope>NUCLEOTIDE SEQUENCE [LARGE SCALE GENOMIC DNA]</scope>
</reference>
<feature type="domain" description="NADAR" evidence="1">
    <location>
        <begin position="13"/>
        <end position="158"/>
    </location>
</feature>
<evidence type="ECO:0000313" key="3">
    <source>
        <dbReference type="Proteomes" id="UP000277463"/>
    </source>
</evidence>
<name>A0A3G8F0Y5_9CAUD</name>
<gene>
    <name evidence="2" type="ORF">CPT_Mydo_152</name>
</gene>
<evidence type="ECO:0000259" key="1">
    <source>
        <dbReference type="Pfam" id="PF08719"/>
    </source>
</evidence>
<dbReference type="EMBL" id="MK024806">
    <property type="protein sequence ID" value="AZF87727.1"/>
    <property type="molecule type" value="Genomic_DNA"/>
</dbReference>
<accession>A0A3G8F0Y5</accession>
<organism evidence="2 3">
    <name type="scientific">Proteus phage Mydo</name>
    <dbReference type="NCBI Taxonomy" id="2483610"/>
    <lineage>
        <taxon>Viruses</taxon>
        <taxon>Duplodnaviria</taxon>
        <taxon>Heunggongvirae</taxon>
        <taxon>Uroviricota</taxon>
        <taxon>Caudoviricetes</taxon>
        <taxon>Vequintavirinae</taxon>
        <taxon>Mydovirus</taxon>
        <taxon>Mydovirus mydo</taxon>
    </lineage>
</organism>
<dbReference type="Pfam" id="PF08719">
    <property type="entry name" value="NADAR"/>
    <property type="match status" value="1"/>
</dbReference>
<dbReference type="CDD" id="cd15457">
    <property type="entry name" value="NADAR"/>
    <property type="match status" value="1"/>
</dbReference>
<dbReference type="Gene3D" id="1.10.357.40">
    <property type="entry name" value="YbiA-like"/>
    <property type="match status" value="1"/>
</dbReference>
<proteinExistence type="predicted"/>
<dbReference type="SUPFAM" id="SSF143990">
    <property type="entry name" value="YbiA-like"/>
    <property type="match status" value="1"/>
</dbReference>
<dbReference type="NCBIfam" id="TIGR02464">
    <property type="entry name" value="ribofla_fusion"/>
    <property type="match status" value="1"/>
</dbReference>
<evidence type="ECO:0000313" key="2">
    <source>
        <dbReference type="EMBL" id="AZF87727.1"/>
    </source>
</evidence>
<keyword evidence="3" id="KW-1185">Reference proteome</keyword>
<sequence>MRVTDKFVFFFTKDDIFSNHYHQKNPITYGSFGGLMKFNTVEHYMMYEKAMLFDDKFIACGILEAKTPQQAKMLGRKVRNYDQAVWEENREDIVTLGLVSKMLANDEIKDLALDYHLSGRRFVEASPYDAIWGIKMGENDPDVEDVTKWKGQNLLGNCWHKACRIYLNNLGVI</sequence>